<feature type="region of interest" description="Disordered" evidence="1">
    <location>
        <begin position="74"/>
        <end position="97"/>
    </location>
</feature>
<feature type="chain" id="PRO_5042134578" description="Secreted protein" evidence="2">
    <location>
        <begin position="28"/>
        <end position="144"/>
    </location>
</feature>
<evidence type="ECO:0000313" key="3">
    <source>
        <dbReference type="EMBL" id="KAK2029200.1"/>
    </source>
</evidence>
<keyword evidence="4" id="KW-1185">Reference proteome</keyword>
<evidence type="ECO:0000256" key="2">
    <source>
        <dbReference type="SAM" id="SignalP"/>
    </source>
</evidence>
<evidence type="ECO:0000313" key="4">
    <source>
        <dbReference type="Proteomes" id="UP001232148"/>
    </source>
</evidence>
<keyword evidence="2" id="KW-0732">Signal</keyword>
<accession>A0AAD9HHV9</accession>
<evidence type="ECO:0008006" key="5">
    <source>
        <dbReference type="Google" id="ProtNLM"/>
    </source>
</evidence>
<proteinExistence type="predicted"/>
<feature type="signal peptide" evidence="2">
    <location>
        <begin position="1"/>
        <end position="27"/>
    </location>
</feature>
<sequence>MSRFPDYQTNIVVTALVLFLAHHASNTAMPSSFLYRPLALGLCCLHLQCVVFSPEEQARPRESMVCGPVSWTNEKGSSDALPSCRPSRRRSFENTATSSTTSRIGEFFSPVRFLQVKPLASYFCKQCPCASLDWNLDDRQAISR</sequence>
<dbReference type="AlphaFoldDB" id="A0AAD9HHV9"/>
<name>A0AAD9HHV9_9PEZI</name>
<dbReference type="Proteomes" id="UP001232148">
    <property type="component" value="Unassembled WGS sequence"/>
</dbReference>
<reference evidence="3" key="1">
    <citation type="submission" date="2021-06" db="EMBL/GenBank/DDBJ databases">
        <title>Comparative genomics, transcriptomics and evolutionary studies reveal genomic signatures of adaptation to plant cell wall in hemibiotrophic fungi.</title>
        <authorList>
            <consortium name="DOE Joint Genome Institute"/>
            <person name="Baroncelli R."/>
            <person name="Diaz J.F."/>
            <person name="Benocci T."/>
            <person name="Peng M."/>
            <person name="Battaglia E."/>
            <person name="Haridas S."/>
            <person name="Andreopoulos W."/>
            <person name="Labutti K."/>
            <person name="Pangilinan J."/>
            <person name="Floch G.L."/>
            <person name="Makela M.R."/>
            <person name="Henrissat B."/>
            <person name="Grigoriev I.V."/>
            <person name="Crouch J.A."/>
            <person name="De Vries R.P."/>
            <person name="Sukno S.A."/>
            <person name="Thon M.R."/>
        </authorList>
    </citation>
    <scope>NUCLEOTIDE SEQUENCE</scope>
    <source>
        <strain evidence="3">MAFF235873</strain>
    </source>
</reference>
<gene>
    <name evidence="3" type="ORF">LX32DRAFT_693438</name>
</gene>
<organism evidence="3 4">
    <name type="scientific">Colletotrichum zoysiae</name>
    <dbReference type="NCBI Taxonomy" id="1216348"/>
    <lineage>
        <taxon>Eukaryota</taxon>
        <taxon>Fungi</taxon>
        <taxon>Dikarya</taxon>
        <taxon>Ascomycota</taxon>
        <taxon>Pezizomycotina</taxon>
        <taxon>Sordariomycetes</taxon>
        <taxon>Hypocreomycetidae</taxon>
        <taxon>Glomerellales</taxon>
        <taxon>Glomerellaceae</taxon>
        <taxon>Colletotrichum</taxon>
        <taxon>Colletotrichum graminicola species complex</taxon>
    </lineage>
</organism>
<dbReference type="EMBL" id="MU842867">
    <property type="protein sequence ID" value="KAK2029200.1"/>
    <property type="molecule type" value="Genomic_DNA"/>
</dbReference>
<protein>
    <recommendedName>
        <fullName evidence="5">Secreted protein</fullName>
    </recommendedName>
</protein>
<evidence type="ECO:0000256" key="1">
    <source>
        <dbReference type="SAM" id="MobiDB-lite"/>
    </source>
</evidence>
<comment type="caution">
    <text evidence="3">The sequence shown here is derived from an EMBL/GenBank/DDBJ whole genome shotgun (WGS) entry which is preliminary data.</text>
</comment>